<dbReference type="STRING" id="371731.Rsw2DRAFT_2841"/>
<dbReference type="GO" id="GO:0003677">
    <property type="term" value="F:DNA binding"/>
    <property type="evidence" value="ECO:0007669"/>
    <property type="project" value="InterPro"/>
</dbReference>
<dbReference type="GO" id="GO:0006281">
    <property type="term" value="P:DNA repair"/>
    <property type="evidence" value="ECO:0007669"/>
    <property type="project" value="InterPro"/>
</dbReference>
<dbReference type="eggNOG" id="COG2169">
    <property type="taxonomic scope" value="Bacteria"/>
</dbReference>
<dbReference type="AlphaFoldDB" id="C8S455"/>
<dbReference type="EMBL" id="ACYY01000023">
    <property type="protein sequence ID" value="EEW24221.1"/>
    <property type="molecule type" value="Genomic_DNA"/>
</dbReference>
<dbReference type="RefSeq" id="WP_008032108.1">
    <property type="nucleotide sequence ID" value="NZ_ACYY01000023.1"/>
</dbReference>
<dbReference type="GO" id="GO:0008270">
    <property type="term" value="F:zinc ion binding"/>
    <property type="evidence" value="ECO:0007669"/>
    <property type="project" value="InterPro"/>
</dbReference>
<dbReference type="Proteomes" id="UP000010121">
    <property type="component" value="Unassembled WGS sequence"/>
</dbReference>
<dbReference type="Pfam" id="PF02805">
    <property type="entry name" value="Ada_Zn_binding"/>
    <property type="match status" value="1"/>
</dbReference>
<keyword evidence="4" id="KW-1185">Reference proteome</keyword>
<dbReference type="Gene3D" id="3.40.10.10">
    <property type="entry name" value="DNA Methylphosphotriester Repair Domain"/>
    <property type="match status" value="1"/>
</dbReference>
<name>C8S455_9RHOB</name>
<dbReference type="GO" id="GO:0008168">
    <property type="term" value="F:methyltransferase activity"/>
    <property type="evidence" value="ECO:0007669"/>
    <property type="project" value="InterPro"/>
</dbReference>
<proteinExistence type="predicted"/>
<feature type="domain" description="Ada DNA repair metal-binding" evidence="2">
    <location>
        <begin position="32"/>
        <end position="79"/>
    </location>
</feature>
<comment type="caution">
    <text evidence="3">The sequence shown here is derived from an EMBL/GenBank/DDBJ whole genome shotgun (WGS) entry which is preliminary data.</text>
</comment>
<reference evidence="3 4" key="1">
    <citation type="submission" date="2009-08" db="EMBL/GenBank/DDBJ databases">
        <title>The draft genome of Rhodobacter sp. SW2.</title>
        <authorList>
            <consortium name="US DOE Joint Genome Institute (JGI-PGF)"/>
            <person name="Lucas S."/>
            <person name="Copeland A."/>
            <person name="Lapidus A."/>
            <person name="Glavina del Rio T."/>
            <person name="Tice H."/>
            <person name="Bruce D."/>
            <person name="Goodwin L."/>
            <person name="Pitluck S."/>
            <person name="Larimer F."/>
            <person name="Land M.L."/>
            <person name="Hauser L."/>
            <person name="Emerson D."/>
        </authorList>
    </citation>
    <scope>NUCLEOTIDE SEQUENCE [LARGE SCALE GENOMIC DNA]</scope>
    <source>
        <strain evidence="3 4">SW2</strain>
    </source>
</reference>
<dbReference type="SUPFAM" id="SSF57884">
    <property type="entry name" value="Ada DNA repair protein, N-terminal domain (N-Ada 10)"/>
    <property type="match status" value="1"/>
</dbReference>
<evidence type="ECO:0000313" key="4">
    <source>
        <dbReference type="Proteomes" id="UP000010121"/>
    </source>
</evidence>
<evidence type="ECO:0000259" key="2">
    <source>
        <dbReference type="Pfam" id="PF02805"/>
    </source>
</evidence>
<evidence type="ECO:0000256" key="1">
    <source>
        <dbReference type="ARBA" id="ARBA00023159"/>
    </source>
</evidence>
<dbReference type="GO" id="GO:0006355">
    <property type="term" value="P:regulation of DNA-templated transcription"/>
    <property type="evidence" value="ECO:0007669"/>
    <property type="project" value="InterPro"/>
</dbReference>
<sequence>MAARDGVSVRTTSRPVGDAEWAALLARQVLPLFYGVRSTGVLCRFGCAARAPLRRNVVVFDTVQAAAEAGFRPCKRCCP</sequence>
<accession>C8S455</accession>
<gene>
    <name evidence="3" type="ORF">Rsw2DRAFT_2841</name>
</gene>
<evidence type="ECO:0000313" key="3">
    <source>
        <dbReference type="EMBL" id="EEW24221.1"/>
    </source>
</evidence>
<keyword evidence="1" id="KW-0010">Activator</keyword>
<dbReference type="OrthoDB" id="9802228at2"/>
<dbReference type="InterPro" id="IPR035451">
    <property type="entry name" value="Ada-like_dom_sf"/>
</dbReference>
<protein>
    <submittedName>
        <fullName evidence="3">Ada metal-binding domain protein</fullName>
    </submittedName>
</protein>
<organism evidence="3 4">
    <name type="scientific">Rhodobacter ferrooxidans</name>
    <dbReference type="NCBI Taxonomy" id="371731"/>
    <lineage>
        <taxon>Bacteria</taxon>
        <taxon>Pseudomonadati</taxon>
        <taxon>Pseudomonadota</taxon>
        <taxon>Alphaproteobacteria</taxon>
        <taxon>Rhodobacterales</taxon>
        <taxon>Rhodobacter group</taxon>
        <taxon>Rhodobacter</taxon>
    </lineage>
</organism>
<dbReference type="InterPro" id="IPR004026">
    <property type="entry name" value="Ada_DNA_repair_Zn-bd"/>
</dbReference>